<gene>
    <name evidence="1" type="ORF">JD81_00351</name>
</gene>
<dbReference type="Proteomes" id="UP000319728">
    <property type="component" value="Unassembled WGS sequence"/>
</dbReference>
<protein>
    <submittedName>
        <fullName evidence="1">Uncharacterized protein</fullName>
    </submittedName>
</protein>
<reference evidence="1 2" key="1">
    <citation type="submission" date="2019-07" db="EMBL/GenBank/DDBJ databases">
        <title>R&amp;d 2014.</title>
        <authorList>
            <person name="Klenk H.-P."/>
        </authorList>
    </citation>
    <scope>NUCLEOTIDE SEQUENCE [LARGE SCALE GENOMIC DNA]</scope>
    <source>
        <strain evidence="1 2">DSM 43912</strain>
    </source>
</reference>
<comment type="caution">
    <text evidence="1">The sequence shown here is derived from an EMBL/GenBank/DDBJ whole genome shotgun (WGS) entry which is preliminary data.</text>
</comment>
<accession>A0A562W9B7</accession>
<name>A0A562W9B7_9ACTN</name>
<evidence type="ECO:0000313" key="1">
    <source>
        <dbReference type="EMBL" id="TWJ26869.1"/>
    </source>
</evidence>
<dbReference type="AlphaFoldDB" id="A0A562W9B7"/>
<organism evidence="1 2">
    <name type="scientific">Micromonospora sagamiensis</name>
    <dbReference type="NCBI Taxonomy" id="47875"/>
    <lineage>
        <taxon>Bacteria</taxon>
        <taxon>Bacillati</taxon>
        <taxon>Actinomycetota</taxon>
        <taxon>Actinomycetes</taxon>
        <taxon>Micromonosporales</taxon>
        <taxon>Micromonosporaceae</taxon>
        <taxon>Micromonospora</taxon>
    </lineage>
</organism>
<keyword evidence="2" id="KW-1185">Reference proteome</keyword>
<sequence length="62" mass="6274">MLAPGPEAWRALAITYETVGRLDAASAVLSAIDLGCDVLTGQSGLYAGLVGSGPIISIWGLD</sequence>
<dbReference type="EMBL" id="VLLP01000001">
    <property type="protein sequence ID" value="TWJ26869.1"/>
    <property type="molecule type" value="Genomic_DNA"/>
</dbReference>
<proteinExistence type="predicted"/>
<evidence type="ECO:0000313" key="2">
    <source>
        <dbReference type="Proteomes" id="UP000319728"/>
    </source>
</evidence>